<feature type="chain" id="PRO_5045258151" evidence="2">
    <location>
        <begin position="32"/>
        <end position="678"/>
    </location>
</feature>
<keyword evidence="5" id="KW-1185">Reference proteome</keyword>
<dbReference type="Proteomes" id="UP001589797">
    <property type="component" value="Unassembled WGS sequence"/>
</dbReference>
<keyword evidence="1" id="KW-0697">Rotamase</keyword>
<dbReference type="Pfam" id="PF00639">
    <property type="entry name" value="Rotamase"/>
    <property type="match status" value="1"/>
</dbReference>
<feature type="domain" description="PpiC" evidence="3">
    <location>
        <begin position="250"/>
        <end position="353"/>
    </location>
</feature>
<dbReference type="PANTHER" id="PTHR47245">
    <property type="entry name" value="PEPTIDYLPROLYL ISOMERASE"/>
    <property type="match status" value="1"/>
</dbReference>
<keyword evidence="1 4" id="KW-0413">Isomerase</keyword>
<evidence type="ECO:0000259" key="3">
    <source>
        <dbReference type="PROSITE" id="PS50198"/>
    </source>
</evidence>
<evidence type="ECO:0000256" key="1">
    <source>
        <dbReference type="PROSITE-ProRule" id="PRU00278"/>
    </source>
</evidence>
<sequence length="678" mass="78511">MQYRFGMLFSMNKKYLWYSLLALAISCSPKANLVKDDGQNEAPEPLMTIGNEDVYSDEFLYLLSKNRQFQEKEEKLSPEEFQENLDLFINFKLKVKEAENMGLDTLEEFRREFEIFKEDLIKPFLIKNSLQEGELMKAYNRMQEVVKASHILIQFPNNAGREDTIAVFRMAQKLKEEAEAGADFNELAYEHSDDPSAKDNRGSLGYFTALQMVHQFEDAAYGLQIGQISDPVLTNFGYHIIKLEDRKPNPGEIRVSHILVRTQPGDPVSEEKALRKVGDIYTELQKPESDWDEVCKLYSEDLGSKNSGGSLPWIGLGAVVPEFERVAFALTEEGEISPPVKTPYGFHIIRLEERRPIASYEDMEASIKSRILRDSRSSMIESQVMAIQKSRYSFVENDTTIIQIQDIFNQNSRDEAKKLIISEGLEENILFSVQLQDKTVGDLLAFIQADKQNVRLGTKSYFEAWLDKFIEVTLNETEEKDLMTNNEEYRLLLKEYRDGILLFSLMNENVWQKAILDIEGQQKFYEENKANYQWKERARALIVTMGKEESVPAVRRFLSDKVYKPDLADRLENTFLLNNPLAFTMEEGLYEWESHPILMKSGIKQGLQEIKVDGKMLFVLTGEKVAPQTKDFNETRGKVIQDYQTYLDNQLVNSLKENYILRINEDEKKRIYDIVVDK</sequence>
<evidence type="ECO:0000313" key="4">
    <source>
        <dbReference type="EMBL" id="MFC0262360.1"/>
    </source>
</evidence>
<dbReference type="RefSeq" id="WP_382386800.1">
    <property type="nucleotide sequence ID" value="NZ_JBHLWI010000014.1"/>
</dbReference>
<proteinExistence type="predicted"/>
<dbReference type="GO" id="GO:0016853">
    <property type="term" value="F:isomerase activity"/>
    <property type="evidence" value="ECO:0007669"/>
    <property type="project" value="UniProtKB-KW"/>
</dbReference>
<dbReference type="EMBL" id="JBHLWI010000014">
    <property type="protein sequence ID" value="MFC0262360.1"/>
    <property type="molecule type" value="Genomic_DNA"/>
</dbReference>
<dbReference type="InterPro" id="IPR046357">
    <property type="entry name" value="PPIase_dom_sf"/>
</dbReference>
<dbReference type="Pfam" id="PF13616">
    <property type="entry name" value="Rotamase_3"/>
    <property type="match status" value="1"/>
</dbReference>
<dbReference type="SUPFAM" id="SSF54534">
    <property type="entry name" value="FKBP-like"/>
    <property type="match status" value="2"/>
</dbReference>
<evidence type="ECO:0000256" key="2">
    <source>
        <dbReference type="SAM" id="SignalP"/>
    </source>
</evidence>
<accession>A0ABV6FR71</accession>
<evidence type="ECO:0000313" key="5">
    <source>
        <dbReference type="Proteomes" id="UP001589797"/>
    </source>
</evidence>
<dbReference type="PANTHER" id="PTHR47245:SF2">
    <property type="entry name" value="PEPTIDYL-PROLYL CIS-TRANS ISOMERASE HP_0175-RELATED"/>
    <property type="match status" value="1"/>
</dbReference>
<feature type="signal peptide" evidence="2">
    <location>
        <begin position="1"/>
        <end position="31"/>
    </location>
</feature>
<dbReference type="PROSITE" id="PS51257">
    <property type="entry name" value="PROKAR_LIPOPROTEIN"/>
    <property type="match status" value="1"/>
</dbReference>
<keyword evidence="2" id="KW-0732">Signal</keyword>
<dbReference type="InterPro" id="IPR000297">
    <property type="entry name" value="PPIase_PpiC"/>
</dbReference>
<comment type="caution">
    <text evidence="4">The sequence shown here is derived from an EMBL/GenBank/DDBJ whole genome shotgun (WGS) entry which is preliminary data.</text>
</comment>
<organism evidence="4 5">
    <name type="scientific">Fontibacter flavus</name>
    <dbReference type="NCBI Taxonomy" id="654838"/>
    <lineage>
        <taxon>Bacteria</taxon>
        <taxon>Pseudomonadati</taxon>
        <taxon>Bacteroidota</taxon>
        <taxon>Cytophagia</taxon>
        <taxon>Cytophagales</taxon>
        <taxon>Cyclobacteriaceae</taxon>
        <taxon>Fontibacter</taxon>
    </lineage>
</organism>
<dbReference type="Gene3D" id="3.10.50.40">
    <property type="match status" value="2"/>
</dbReference>
<dbReference type="PROSITE" id="PS50198">
    <property type="entry name" value="PPIC_PPIASE_2"/>
    <property type="match status" value="2"/>
</dbReference>
<protein>
    <submittedName>
        <fullName evidence="4">Peptidylprolyl isomerase</fullName>
    </submittedName>
</protein>
<feature type="domain" description="PpiC" evidence="3">
    <location>
        <begin position="143"/>
        <end position="245"/>
    </location>
</feature>
<dbReference type="InterPro" id="IPR050245">
    <property type="entry name" value="PrsA_foldase"/>
</dbReference>
<name>A0ABV6FR71_9BACT</name>
<reference evidence="4 5" key="1">
    <citation type="submission" date="2024-09" db="EMBL/GenBank/DDBJ databases">
        <authorList>
            <person name="Sun Q."/>
            <person name="Mori K."/>
        </authorList>
    </citation>
    <scope>NUCLEOTIDE SEQUENCE [LARGE SCALE GENOMIC DNA]</scope>
    <source>
        <strain evidence="4 5">CCM 7650</strain>
    </source>
</reference>
<gene>
    <name evidence="4" type="ORF">ACFFIP_06660</name>
</gene>